<proteinExistence type="predicted"/>
<evidence type="ECO:0000313" key="4">
    <source>
        <dbReference type="Proteomes" id="UP000018466"/>
    </source>
</evidence>
<dbReference type="Gene3D" id="1.10.287.860">
    <property type="entry name" value="Nucleotidyltransferase"/>
    <property type="match status" value="1"/>
</dbReference>
<name>A0AA36Y5X6_9FIRM</name>
<evidence type="ECO:0000313" key="3">
    <source>
        <dbReference type="EMBL" id="EHO17470.1"/>
    </source>
</evidence>
<dbReference type="GeneID" id="86940826"/>
<dbReference type="SUPFAM" id="SSF81301">
    <property type="entry name" value="Nucleotidyltransferase"/>
    <property type="match status" value="1"/>
</dbReference>
<dbReference type="Pfam" id="PF04607">
    <property type="entry name" value="RelA_SpoT"/>
    <property type="match status" value="1"/>
</dbReference>
<dbReference type="AlphaFoldDB" id="A0AA36Y5X6"/>
<comment type="pathway">
    <text evidence="1">Purine metabolism; ppGpp biosynthesis; ppGpp from GTP: step 1/2.</text>
</comment>
<dbReference type="GO" id="GO:0015969">
    <property type="term" value="P:guanosine tetraphosphate metabolic process"/>
    <property type="evidence" value="ECO:0007669"/>
    <property type="project" value="InterPro"/>
</dbReference>
<sequence>MAESDIYGNFTETLFAVKKKLELQVLAWNEEAAQRGEHKCFEHLTSRVKTERSMRDKLLRRGLEETTENALCRLTDAIGLRIVTRFVDDIYRVKAKLAALPGVEIAEEKDYIQNVKPSGYRSLHLILRCETDAPDFYGRVPGQFFVEVQIRTIAMDSWASLEHEMHYKREGGNRALIAAELKHVADDLASCDLSMQTIRNMIREEEA</sequence>
<dbReference type="EMBL" id="AGEL01000006">
    <property type="protein sequence ID" value="EHO17470.1"/>
    <property type="molecule type" value="Genomic_DNA"/>
</dbReference>
<dbReference type="InterPro" id="IPR007685">
    <property type="entry name" value="RelA_SpoT"/>
</dbReference>
<organism evidence="3 4">
    <name type="scientific">Stomatobaculum longum</name>
    <dbReference type="NCBI Taxonomy" id="796942"/>
    <lineage>
        <taxon>Bacteria</taxon>
        <taxon>Bacillati</taxon>
        <taxon>Bacillota</taxon>
        <taxon>Clostridia</taxon>
        <taxon>Lachnospirales</taxon>
        <taxon>Lachnospiraceae</taxon>
        <taxon>Stomatobaculum</taxon>
    </lineage>
</organism>
<dbReference type="CDD" id="cd05399">
    <property type="entry name" value="NT_Rel-Spo_like"/>
    <property type="match status" value="1"/>
</dbReference>
<comment type="caution">
    <text evidence="3">The sequence shown here is derived from an EMBL/GenBank/DDBJ whole genome shotgun (WGS) entry which is preliminary data.</text>
</comment>
<reference evidence="3 4" key="1">
    <citation type="submission" date="2011-10" db="EMBL/GenBank/DDBJ databases">
        <title>The Genome Sequence of Lachnospiraceae bacterium ACC2.</title>
        <authorList>
            <consortium name="The Broad Institute Genome Sequencing Platform"/>
            <person name="Earl A."/>
            <person name="Ward D."/>
            <person name="Feldgarden M."/>
            <person name="Gevers D."/>
            <person name="Sizova M."/>
            <person name="Hazen A."/>
            <person name="Epstein S."/>
            <person name="Young S.K."/>
            <person name="Zeng Q."/>
            <person name="Gargeya S."/>
            <person name="Fitzgerald M."/>
            <person name="Haas B."/>
            <person name="Abouelleil A."/>
            <person name="Alvarado L."/>
            <person name="Arachchi H.M."/>
            <person name="Berlin A."/>
            <person name="Brown A."/>
            <person name="Chapman S.B."/>
            <person name="Chen Z."/>
            <person name="Dunbar C."/>
            <person name="Freedman E."/>
            <person name="Gearin G."/>
            <person name="Goldberg J."/>
            <person name="Griggs A."/>
            <person name="Gujja S."/>
            <person name="Heiman D."/>
            <person name="Howarth C."/>
            <person name="Larson L."/>
            <person name="Lui A."/>
            <person name="MacDonald P.J.P."/>
            <person name="Montmayeur A."/>
            <person name="Murphy C."/>
            <person name="Neiman D."/>
            <person name="Pearson M."/>
            <person name="Priest M."/>
            <person name="Roberts A."/>
            <person name="Saif S."/>
            <person name="Shea T."/>
            <person name="Shenoy N."/>
            <person name="Sisk P."/>
            <person name="Stolte C."/>
            <person name="Sykes S."/>
            <person name="Wortman J."/>
            <person name="Nusbaum C."/>
            <person name="Birren B."/>
        </authorList>
    </citation>
    <scope>NUCLEOTIDE SEQUENCE [LARGE SCALE GENOMIC DNA]</scope>
    <source>
        <strain evidence="3 4">ACC2</strain>
    </source>
</reference>
<dbReference type="PANTHER" id="PTHR47837">
    <property type="entry name" value="GTP PYROPHOSPHOKINASE YJBM"/>
    <property type="match status" value="1"/>
</dbReference>
<feature type="domain" description="RelA/SpoT" evidence="2">
    <location>
        <begin position="46"/>
        <end position="173"/>
    </location>
</feature>
<dbReference type="Gene3D" id="3.30.460.10">
    <property type="entry name" value="Beta Polymerase, domain 2"/>
    <property type="match status" value="1"/>
</dbReference>
<evidence type="ECO:0000259" key="2">
    <source>
        <dbReference type="SMART" id="SM00954"/>
    </source>
</evidence>
<dbReference type="Proteomes" id="UP000018466">
    <property type="component" value="Unassembled WGS sequence"/>
</dbReference>
<protein>
    <recommendedName>
        <fullName evidence="2">RelA/SpoT domain-containing protein</fullName>
    </recommendedName>
</protein>
<accession>A0AA36Y5X6</accession>
<dbReference type="PANTHER" id="PTHR47837:SF1">
    <property type="entry name" value="GTP PYROPHOSPHOKINASE YJBM"/>
    <property type="match status" value="1"/>
</dbReference>
<gene>
    <name evidence="3" type="ORF">HMPREF9623_01069</name>
</gene>
<dbReference type="RefSeq" id="WP_009532902.1">
    <property type="nucleotide sequence ID" value="NZ_CAJPPX010000018.1"/>
</dbReference>
<dbReference type="SMART" id="SM00954">
    <property type="entry name" value="RelA_SpoT"/>
    <property type="match status" value="1"/>
</dbReference>
<evidence type="ECO:0000256" key="1">
    <source>
        <dbReference type="ARBA" id="ARBA00004976"/>
    </source>
</evidence>
<dbReference type="InterPro" id="IPR043519">
    <property type="entry name" value="NT_sf"/>
</dbReference>
<keyword evidence="4" id="KW-1185">Reference proteome</keyword>
<dbReference type="InterPro" id="IPR052366">
    <property type="entry name" value="GTP_Pyrophosphokinase"/>
</dbReference>